<comment type="subcellular location">
    <subcellularLocation>
        <location evidence="1">Endomembrane system</location>
        <topology evidence="1">Peripheral membrane protein</topology>
    </subcellularLocation>
    <subcellularLocation>
        <location evidence="2">Membrane</location>
        <topology evidence="2">Single-pass type II membrane protein</topology>
    </subcellularLocation>
</comment>
<dbReference type="PANTHER" id="PTHR12894">
    <property type="entry name" value="CNH DOMAIN CONTAINING"/>
    <property type="match status" value="1"/>
</dbReference>
<reference evidence="11" key="1">
    <citation type="submission" date="2023-07" db="EMBL/GenBank/DDBJ databases">
        <authorList>
            <consortium name="CYATHOMIX"/>
        </authorList>
    </citation>
    <scope>NUCLEOTIDE SEQUENCE</scope>
    <source>
        <strain evidence="11">N/A</strain>
    </source>
</reference>
<keyword evidence="12" id="KW-1185">Reference proteome</keyword>
<dbReference type="GO" id="GO:0034058">
    <property type="term" value="P:endosomal vesicle fusion"/>
    <property type="evidence" value="ECO:0007669"/>
    <property type="project" value="TreeGrafter"/>
</dbReference>
<keyword evidence="5" id="KW-0812">Transmembrane</keyword>
<evidence type="ECO:0000313" key="11">
    <source>
        <dbReference type="EMBL" id="CAJ0591600.1"/>
    </source>
</evidence>
<feature type="domain" description="CNH" evidence="10">
    <location>
        <begin position="32"/>
        <end position="310"/>
    </location>
</feature>
<accession>A0AA36DRF1</accession>
<comment type="caution">
    <text evidence="11">The sequence shown here is derived from an EMBL/GenBank/DDBJ whole genome shotgun (WGS) entry which is preliminary data.</text>
</comment>
<evidence type="ECO:0000256" key="5">
    <source>
        <dbReference type="ARBA" id="ARBA00022692"/>
    </source>
</evidence>
<gene>
    <name evidence="11" type="ORF">CYNAS_LOCUS3583</name>
</gene>
<organism evidence="11 12">
    <name type="scientific">Cylicocyclus nassatus</name>
    <name type="common">Nematode worm</name>
    <dbReference type="NCBI Taxonomy" id="53992"/>
    <lineage>
        <taxon>Eukaryota</taxon>
        <taxon>Metazoa</taxon>
        <taxon>Ecdysozoa</taxon>
        <taxon>Nematoda</taxon>
        <taxon>Chromadorea</taxon>
        <taxon>Rhabditida</taxon>
        <taxon>Rhabditina</taxon>
        <taxon>Rhabditomorpha</taxon>
        <taxon>Strongyloidea</taxon>
        <taxon>Strongylidae</taxon>
        <taxon>Cylicocyclus</taxon>
    </lineage>
</organism>
<dbReference type="GO" id="GO:0012505">
    <property type="term" value="C:endomembrane system"/>
    <property type="evidence" value="ECO:0007669"/>
    <property type="project" value="UniProtKB-SubCell"/>
</dbReference>
<dbReference type="InterPro" id="IPR032914">
    <property type="entry name" value="Vam6/VPS39/TRAP1"/>
</dbReference>
<dbReference type="Pfam" id="PF10366">
    <property type="entry name" value="Vps39_1"/>
    <property type="match status" value="1"/>
</dbReference>
<evidence type="ECO:0000256" key="9">
    <source>
        <dbReference type="ARBA" id="ARBA00038201"/>
    </source>
</evidence>
<keyword evidence="8" id="KW-0472">Membrane</keyword>
<dbReference type="Pfam" id="PF02434">
    <property type="entry name" value="Fringe"/>
    <property type="match status" value="1"/>
</dbReference>
<keyword evidence="7" id="KW-1133">Transmembrane helix</keyword>
<dbReference type="InterPro" id="IPR001180">
    <property type="entry name" value="CNH_dom"/>
</dbReference>
<dbReference type="EMBL" id="CATQJL010000001">
    <property type="protein sequence ID" value="CAJ0591600.1"/>
    <property type="molecule type" value="Genomic_DNA"/>
</dbReference>
<dbReference type="GO" id="GO:0016757">
    <property type="term" value="F:glycosyltransferase activity"/>
    <property type="evidence" value="ECO:0007669"/>
    <property type="project" value="UniProtKB-KW"/>
</dbReference>
<keyword evidence="3" id="KW-0328">Glycosyltransferase</keyword>
<evidence type="ECO:0000313" key="12">
    <source>
        <dbReference type="Proteomes" id="UP001176961"/>
    </source>
</evidence>
<dbReference type="Gene3D" id="3.90.550.50">
    <property type="match status" value="1"/>
</dbReference>
<evidence type="ECO:0000256" key="8">
    <source>
        <dbReference type="ARBA" id="ARBA00023136"/>
    </source>
</evidence>
<evidence type="ECO:0000256" key="6">
    <source>
        <dbReference type="ARBA" id="ARBA00022968"/>
    </source>
</evidence>
<dbReference type="GO" id="GO:0016020">
    <property type="term" value="C:membrane"/>
    <property type="evidence" value="ECO:0007669"/>
    <property type="project" value="UniProtKB-SubCell"/>
</dbReference>
<dbReference type="PANTHER" id="PTHR12894:SF49">
    <property type="entry name" value="VAM6_VPS39-LIKE PROTEIN"/>
    <property type="match status" value="1"/>
</dbReference>
<evidence type="ECO:0000256" key="4">
    <source>
        <dbReference type="ARBA" id="ARBA00022679"/>
    </source>
</evidence>
<dbReference type="Pfam" id="PF00780">
    <property type="entry name" value="CNH"/>
    <property type="match status" value="1"/>
</dbReference>
<dbReference type="InterPro" id="IPR019452">
    <property type="entry name" value="VPS39/TGF_beta_rcpt-assoc_1"/>
</dbReference>
<keyword evidence="6" id="KW-0735">Signal-anchor</keyword>
<keyword evidence="4" id="KW-0808">Transferase</keyword>
<evidence type="ECO:0000259" key="10">
    <source>
        <dbReference type="PROSITE" id="PS50219"/>
    </source>
</evidence>
<name>A0AA36DRF1_CYLNA</name>
<sequence length="1238" mass="142897">MFADFVIFDSVINQVAKMYEAYAANEVAMKLPLEVTSLTCQSSTGNVLAGSKVGQLFVYSPRRANRRGFDLDNLCKQFERKAVLELKVCEEQDLLFCVSDGQMAAHSLRDRHYPVINILHKIKPVQCFTTWYRKDEDMMHIFVSSKKRLYLFKWSDNDFHEVRFEYNQSFTDKPGTLKVVDDTVFLSCGREYILMKLTDKSNDEEKLLLGECRRLFDFGDNAGIVEIWDRDLLGFFHGDTLVITNFDGHKTSMADIRFSDVLTDIVYDPPYLVGLLPRGRVEVRSLTPSYLIQSMALSKASLLCKGNPGYIFVSSPFDVWMLDVHTNIRRNVSLLIADKQFELAIQIVEMSNIFTEENKVEIKRQAALNLFHRRKFEESFQLYADIKTDVITIIQMFPEFLPEKLQKDAAAFDLPANDKKRALLALGNYLSAVRADLSKQLDQYNRERHHSQANISPEHVKSLHISLQVIDTALLKCYLQTRPSLVDSLLRLHNNSCFFEDAESILKAENRLPSLFILYESRKKHEMALELLRTQFQDPESDPFFHGLDQMVAYLQTLGNTHLELIFKYTRWILDKNVAAGLEVFTGEESDLARNLDRQAVLVFLRTHCVAAVIPYLEHIIYKWDETRPQFHEALVEHYIVRVKLLFKDYVQAYPDDENIIRAGDEDGELGEMRRRLLKFLRFSLYYSPQAVILQLSNCAFYEERALVLGRLKHHEQALAIYTSILNDFDAAEEYCQIYYDRSDETNSQVYLLLFRAFVCPLDPMIAGLLEKDLPTPEPDVHSAVKVLSRHADKIDTVAALSIIPNDTPLCTLSKALHAVLQATHDDACALALRRSVCLCGVESHEERLRQVLKQRIVIGNSSECSKCGKKIGNSAFQRHRRMYCDCAAPIFVPESIDGMPPSLGPISLLPSSQESKYEEYFLPKVSNQSTVSRRHICYLLISLGIFAFLLKILIYNQPTTKYDRKSDPELLQYIYTSSAARRLPKSGQLFCWVQTAKIYHDTRALAINETWLSRCDHGELFTGDFFPSDDIPYSTVFAGIPDSYYNLFYKSRYAFYYIYHFVSKNFDWYLKADDDTYVIVEHLKEYLSTLDPNKPYYLGYVLKPYLEHGYNAGGAGYVLSRAAVKIFNDLLYHNEELCPDNIYEDVGMGKCLGNVGIFPHDTRNSRGQNRFNTHTPSDMFHARKYSPLWTFFEEKKGYEAFANDVISFHHLTPDEMRTFDILLYRTNKPSRNFLRKS</sequence>
<comment type="similarity">
    <text evidence="9">Belongs to the VAM6/VPS39 family.</text>
</comment>
<proteinExistence type="inferred from homology"/>
<dbReference type="GO" id="GO:0006914">
    <property type="term" value="P:autophagy"/>
    <property type="evidence" value="ECO:0007669"/>
    <property type="project" value="TreeGrafter"/>
</dbReference>
<dbReference type="InterPro" id="IPR003378">
    <property type="entry name" value="Fringe-like_glycosylTrfase"/>
</dbReference>
<dbReference type="Proteomes" id="UP001176961">
    <property type="component" value="Unassembled WGS sequence"/>
</dbReference>
<dbReference type="GO" id="GO:0005737">
    <property type="term" value="C:cytoplasm"/>
    <property type="evidence" value="ECO:0007669"/>
    <property type="project" value="TreeGrafter"/>
</dbReference>
<dbReference type="AlphaFoldDB" id="A0AA36DRF1"/>
<dbReference type="PROSITE" id="PS50219">
    <property type="entry name" value="CNH"/>
    <property type="match status" value="1"/>
</dbReference>
<evidence type="ECO:0000256" key="3">
    <source>
        <dbReference type="ARBA" id="ARBA00022676"/>
    </source>
</evidence>
<evidence type="ECO:0000256" key="1">
    <source>
        <dbReference type="ARBA" id="ARBA00004184"/>
    </source>
</evidence>
<evidence type="ECO:0000256" key="2">
    <source>
        <dbReference type="ARBA" id="ARBA00004606"/>
    </source>
</evidence>
<evidence type="ECO:0000256" key="7">
    <source>
        <dbReference type="ARBA" id="ARBA00022989"/>
    </source>
</evidence>
<protein>
    <recommendedName>
        <fullName evidence="10">CNH domain-containing protein</fullName>
    </recommendedName>
</protein>